<dbReference type="PANTHER" id="PTHR12865:SF5">
    <property type="entry name" value="PHOSPHATIDYLINOSITOL 4-KINASE TYPE 2"/>
    <property type="match status" value="1"/>
</dbReference>
<gene>
    <name evidence="12" type="ORF">L596_012182</name>
</gene>
<accession>A0A4U5NW80</accession>
<dbReference type="EMBL" id="AZBU02000003">
    <property type="protein sequence ID" value="TKR87847.1"/>
    <property type="molecule type" value="Genomic_DNA"/>
</dbReference>
<dbReference type="GO" id="GO:0005802">
    <property type="term" value="C:trans-Golgi network"/>
    <property type="evidence" value="ECO:0007669"/>
    <property type="project" value="TreeGrafter"/>
</dbReference>
<dbReference type="Proteomes" id="UP000298663">
    <property type="component" value="Unassembled WGS sequence"/>
</dbReference>
<evidence type="ECO:0000256" key="6">
    <source>
        <dbReference type="ARBA" id="ARBA00022777"/>
    </source>
</evidence>
<dbReference type="AlphaFoldDB" id="A0A4U5NW80"/>
<dbReference type="GO" id="GO:0005768">
    <property type="term" value="C:endosome"/>
    <property type="evidence" value="ECO:0007669"/>
    <property type="project" value="TreeGrafter"/>
</dbReference>
<dbReference type="OrthoDB" id="3349449at2759"/>
<evidence type="ECO:0000256" key="10">
    <source>
        <dbReference type="SAM" id="MobiDB-lite"/>
    </source>
</evidence>
<evidence type="ECO:0000256" key="1">
    <source>
        <dbReference type="ARBA" id="ARBA00004236"/>
    </source>
</evidence>
<dbReference type="GO" id="GO:0005886">
    <property type="term" value="C:plasma membrane"/>
    <property type="evidence" value="ECO:0007669"/>
    <property type="project" value="UniProtKB-SubCell"/>
</dbReference>
<comment type="catalytic activity">
    <reaction evidence="9">
        <text>a 1,2-diacyl-sn-glycero-3-phospho-(1D-myo-inositol) + ATP = a 1,2-diacyl-sn-glycero-3-phospho-(1D-myo-inositol 4-phosphate) + ADP + H(+)</text>
        <dbReference type="Rhea" id="RHEA:19877"/>
        <dbReference type="ChEBI" id="CHEBI:15378"/>
        <dbReference type="ChEBI" id="CHEBI:30616"/>
        <dbReference type="ChEBI" id="CHEBI:57880"/>
        <dbReference type="ChEBI" id="CHEBI:58178"/>
        <dbReference type="ChEBI" id="CHEBI:456216"/>
        <dbReference type="EC" id="2.7.1.67"/>
    </reaction>
</comment>
<evidence type="ECO:0000256" key="3">
    <source>
        <dbReference type="ARBA" id="ARBA00022475"/>
    </source>
</evidence>
<feature type="compositionally biased region" description="Basic and acidic residues" evidence="10">
    <location>
        <begin position="98"/>
        <end position="113"/>
    </location>
</feature>
<evidence type="ECO:0000256" key="7">
    <source>
        <dbReference type="ARBA" id="ARBA00022840"/>
    </source>
</evidence>
<protein>
    <recommendedName>
        <fullName evidence="9">Phosphatidylinositol 4-kinase type 2</fullName>
        <ecNumber evidence="9">2.7.1.67</ecNumber>
    </recommendedName>
</protein>
<dbReference type="InterPro" id="IPR039756">
    <property type="entry name" value="Lsb6/PI4K2"/>
</dbReference>
<dbReference type="EC" id="2.7.1.67" evidence="9"/>
<dbReference type="Gene3D" id="1.10.1070.20">
    <property type="match status" value="1"/>
</dbReference>
<keyword evidence="3" id="KW-1003">Cell membrane</keyword>
<evidence type="ECO:0000256" key="4">
    <source>
        <dbReference type="ARBA" id="ARBA00022679"/>
    </source>
</evidence>
<evidence type="ECO:0000256" key="2">
    <source>
        <dbReference type="ARBA" id="ARBA00008941"/>
    </source>
</evidence>
<organism evidence="12 13">
    <name type="scientific">Steinernema carpocapsae</name>
    <name type="common">Entomopathogenic nematode</name>
    <dbReference type="NCBI Taxonomy" id="34508"/>
    <lineage>
        <taxon>Eukaryota</taxon>
        <taxon>Metazoa</taxon>
        <taxon>Ecdysozoa</taxon>
        <taxon>Nematoda</taxon>
        <taxon>Chromadorea</taxon>
        <taxon>Rhabditida</taxon>
        <taxon>Tylenchina</taxon>
        <taxon>Panagrolaimomorpha</taxon>
        <taxon>Strongyloidoidea</taxon>
        <taxon>Steinernematidae</taxon>
        <taxon>Steinernema</taxon>
    </lineage>
</organism>
<keyword evidence="5 9" id="KW-0547">Nucleotide-binding</keyword>
<evidence type="ECO:0000313" key="13">
    <source>
        <dbReference type="Proteomes" id="UP000298663"/>
    </source>
</evidence>
<dbReference type="GO" id="GO:0046854">
    <property type="term" value="P:phosphatidylinositol phosphate biosynthetic process"/>
    <property type="evidence" value="ECO:0007669"/>
    <property type="project" value="UniProtKB-UniRule"/>
</dbReference>
<keyword evidence="13" id="KW-1185">Reference proteome</keyword>
<feature type="compositionally biased region" description="Basic and acidic residues" evidence="10">
    <location>
        <begin position="119"/>
        <end position="132"/>
    </location>
</feature>
<dbReference type="GO" id="GO:0005765">
    <property type="term" value="C:lysosomal membrane"/>
    <property type="evidence" value="ECO:0007669"/>
    <property type="project" value="TreeGrafter"/>
</dbReference>
<evidence type="ECO:0000256" key="8">
    <source>
        <dbReference type="ARBA" id="ARBA00023136"/>
    </source>
</evidence>
<dbReference type="PROSITE" id="PS50290">
    <property type="entry name" value="PI3_4_KINASE_3"/>
    <property type="match status" value="1"/>
</dbReference>
<reference evidence="12 13" key="2">
    <citation type="journal article" date="2019" name="G3 (Bethesda)">
        <title>Hybrid Assembly of the Genome of the Entomopathogenic Nematode Steinernema carpocapsae Identifies the X-Chromosome.</title>
        <authorList>
            <person name="Serra L."/>
            <person name="Macchietto M."/>
            <person name="Macias-Munoz A."/>
            <person name="McGill C.J."/>
            <person name="Rodriguez I.M."/>
            <person name="Rodriguez B."/>
            <person name="Murad R."/>
            <person name="Mortazavi A."/>
        </authorList>
    </citation>
    <scope>NUCLEOTIDE SEQUENCE [LARGE SCALE GENOMIC DNA]</scope>
    <source>
        <strain evidence="12 13">ALL</strain>
    </source>
</reference>
<dbReference type="GO" id="GO:0007032">
    <property type="term" value="P:endosome organization"/>
    <property type="evidence" value="ECO:0007669"/>
    <property type="project" value="TreeGrafter"/>
</dbReference>
<comment type="similarity">
    <text evidence="2 9">Belongs to the PI3/PI4-kinase family. Type II PI4K subfamily.</text>
</comment>
<dbReference type="InterPro" id="IPR000403">
    <property type="entry name" value="PI3/4_kinase_cat_dom"/>
</dbReference>
<dbReference type="GO" id="GO:0005524">
    <property type="term" value="F:ATP binding"/>
    <property type="evidence" value="ECO:0007669"/>
    <property type="project" value="UniProtKB-UniRule"/>
</dbReference>
<sequence length="538" mass="61077">MVKGPVGMHFDVWKPAASRRLNSPFQTAPFERLSNSKRGRAAERSFVGGAPIAGKTKKRRSKCGSITTRKCYVMTPRRRRCSKTPSRAGTKYRTSEPTQKDSKEDAGKKKATESADTSRAPREEKKTEENKSESSSGEINPFEEPSSGSVSFTALTAATPHGHSGPGQSDVTRRSEFIIGSSRDPLTNKDVDFNDNIRRAREAMNAGVHPQLIPAGSSGSYFVRDKNGDFLAVFKPKDEEPFAPLNPKWPKFFQRILCFCCFGRACLIPNNGYLSETGASLIDDRLCLNIVPKTRVVRLSSSAFFYGRCCGRVVEPYPKEGSYQLFVHGFKDAGTVFSEWNQLGGPEHALSQDEQEQFLIQFQKMVVLDYIIRNTDRHNENWLIRHVTGKEMRLAAIDNGLAFPVKHPESASRFRQFPFGWATLSWAQKPWNEHLRIYLLQLLTPLFMHNLCQEIKHLFRYDNSTNPLLNRAQLCVLRGQVWNLRQALLNLEPPCEMVKRPQVIARRRYSSRRLPASDEWEKCFKIKQSRNSPEGCCC</sequence>
<reference evidence="12 13" key="1">
    <citation type="journal article" date="2015" name="Genome Biol.">
        <title>Comparative genomics of Steinernema reveals deeply conserved gene regulatory networks.</title>
        <authorList>
            <person name="Dillman A.R."/>
            <person name="Macchietto M."/>
            <person name="Porter C.F."/>
            <person name="Rogers A."/>
            <person name="Williams B."/>
            <person name="Antoshechkin I."/>
            <person name="Lee M.M."/>
            <person name="Goodwin Z."/>
            <person name="Lu X."/>
            <person name="Lewis E.E."/>
            <person name="Goodrich-Blair H."/>
            <person name="Stock S.P."/>
            <person name="Adams B.J."/>
            <person name="Sternberg P.W."/>
            <person name="Mortazavi A."/>
        </authorList>
    </citation>
    <scope>NUCLEOTIDE SEQUENCE [LARGE SCALE GENOMIC DNA]</scope>
    <source>
        <strain evidence="12 13">ALL</strain>
    </source>
</reference>
<dbReference type="STRING" id="34508.A0A4U5NW80"/>
<dbReference type="GO" id="GO:0004430">
    <property type="term" value="F:1-phosphatidylinositol 4-kinase activity"/>
    <property type="evidence" value="ECO:0007669"/>
    <property type="project" value="UniProtKB-UniRule"/>
</dbReference>
<evidence type="ECO:0000259" key="11">
    <source>
        <dbReference type="PROSITE" id="PS50290"/>
    </source>
</evidence>
<evidence type="ECO:0000256" key="9">
    <source>
        <dbReference type="RuleBase" id="RU367084"/>
    </source>
</evidence>
<evidence type="ECO:0000256" key="5">
    <source>
        <dbReference type="ARBA" id="ARBA00022741"/>
    </source>
</evidence>
<keyword evidence="8 9" id="KW-0472">Membrane</keyword>
<name>A0A4U5NW80_STECR</name>
<dbReference type="GO" id="GO:0007030">
    <property type="term" value="P:Golgi organization"/>
    <property type="evidence" value="ECO:0007669"/>
    <property type="project" value="TreeGrafter"/>
</dbReference>
<feature type="domain" description="PI3K/PI4K catalytic" evidence="11">
    <location>
        <begin position="207"/>
        <end position="513"/>
    </location>
</feature>
<comment type="caution">
    <text evidence="12">The sequence shown here is derived from an EMBL/GenBank/DDBJ whole genome shotgun (WGS) entry which is preliminary data.</text>
</comment>
<proteinExistence type="inferred from homology"/>
<keyword evidence="4 9" id="KW-0808">Transferase</keyword>
<evidence type="ECO:0000313" key="12">
    <source>
        <dbReference type="EMBL" id="TKR87847.1"/>
    </source>
</evidence>
<feature type="region of interest" description="Disordered" evidence="10">
    <location>
        <begin position="28"/>
        <end position="149"/>
    </location>
</feature>
<keyword evidence="6 9" id="KW-0418">Kinase</keyword>
<dbReference type="Pfam" id="PF00454">
    <property type="entry name" value="PI3_PI4_kinase"/>
    <property type="match status" value="1"/>
</dbReference>
<dbReference type="PANTHER" id="PTHR12865">
    <property type="entry name" value="PHOSPHATIDYLINOSITOL 4-KINASE TYPE-II"/>
    <property type="match status" value="1"/>
</dbReference>
<comment type="subcellular location">
    <subcellularLocation>
        <location evidence="1">Cell membrane</location>
    </subcellularLocation>
    <subcellularLocation>
        <location evidence="9">Membrane</location>
        <topology evidence="9">Peripheral membrane protein</topology>
    </subcellularLocation>
</comment>
<keyword evidence="7 9" id="KW-0067">ATP-binding</keyword>